<keyword evidence="12" id="KW-1185">Reference proteome</keyword>
<protein>
    <recommendedName>
        <fullName evidence="10">Odorant receptor</fullName>
    </recommendedName>
</protein>
<evidence type="ECO:0000313" key="11">
    <source>
        <dbReference type="EMBL" id="KAF7998430.1"/>
    </source>
</evidence>
<dbReference type="GO" id="GO:0007165">
    <property type="term" value="P:signal transduction"/>
    <property type="evidence" value="ECO:0007669"/>
    <property type="project" value="UniProtKB-KW"/>
</dbReference>
<keyword evidence="8 10" id="KW-0675">Receptor</keyword>
<evidence type="ECO:0000256" key="5">
    <source>
        <dbReference type="ARBA" id="ARBA00022725"/>
    </source>
</evidence>
<evidence type="ECO:0000256" key="10">
    <source>
        <dbReference type="RuleBase" id="RU351113"/>
    </source>
</evidence>
<organism evidence="11 12">
    <name type="scientific">Aphidius gifuensis</name>
    <name type="common">Parasitoid wasp</name>
    <dbReference type="NCBI Taxonomy" id="684658"/>
    <lineage>
        <taxon>Eukaryota</taxon>
        <taxon>Metazoa</taxon>
        <taxon>Ecdysozoa</taxon>
        <taxon>Arthropoda</taxon>
        <taxon>Hexapoda</taxon>
        <taxon>Insecta</taxon>
        <taxon>Pterygota</taxon>
        <taxon>Neoptera</taxon>
        <taxon>Endopterygota</taxon>
        <taxon>Hymenoptera</taxon>
        <taxon>Apocrita</taxon>
        <taxon>Ichneumonoidea</taxon>
        <taxon>Braconidae</taxon>
        <taxon>Aphidiinae</taxon>
        <taxon>Aphidius</taxon>
    </lineage>
</organism>
<feature type="transmembrane region" description="Helical" evidence="10">
    <location>
        <begin position="24"/>
        <end position="42"/>
    </location>
</feature>
<accession>A0A834Y2Z9</accession>
<evidence type="ECO:0000313" key="12">
    <source>
        <dbReference type="Proteomes" id="UP000639338"/>
    </source>
</evidence>
<dbReference type="GO" id="GO:0004984">
    <property type="term" value="F:olfactory receptor activity"/>
    <property type="evidence" value="ECO:0007669"/>
    <property type="project" value="InterPro"/>
</dbReference>
<evidence type="ECO:0000256" key="1">
    <source>
        <dbReference type="ARBA" id="ARBA00004651"/>
    </source>
</evidence>
<evidence type="ECO:0000256" key="7">
    <source>
        <dbReference type="ARBA" id="ARBA00023136"/>
    </source>
</evidence>
<evidence type="ECO:0000256" key="6">
    <source>
        <dbReference type="ARBA" id="ARBA00022989"/>
    </source>
</evidence>
<keyword evidence="6 10" id="KW-1133">Transmembrane helix</keyword>
<feature type="transmembrane region" description="Helical" evidence="10">
    <location>
        <begin position="221"/>
        <end position="241"/>
    </location>
</feature>
<evidence type="ECO:0000256" key="8">
    <source>
        <dbReference type="ARBA" id="ARBA00023170"/>
    </source>
</evidence>
<dbReference type="PANTHER" id="PTHR21137">
    <property type="entry name" value="ODORANT RECEPTOR"/>
    <property type="match status" value="1"/>
</dbReference>
<dbReference type="GO" id="GO:0005886">
    <property type="term" value="C:plasma membrane"/>
    <property type="evidence" value="ECO:0007669"/>
    <property type="project" value="UniProtKB-SubCell"/>
</dbReference>
<evidence type="ECO:0000256" key="4">
    <source>
        <dbReference type="ARBA" id="ARBA00022692"/>
    </source>
</evidence>
<feature type="transmembrane region" description="Helical" evidence="10">
    <location>
        <begin position="137"/>
        <end position="156"/>
    </location>
</feature>
<comment type="caution">
    <text evidence="10">Lacks conserved residue(s) required for the propagation of feature annotation.</text>
</comment>
<comment type="subcellular location">
    <subcellularLocation>
        <location evidence="1 10">Cell membrane</location>
        <topology evidence="1 10">Multi-pass membrane protein</topology>
    </subcellularLocation>
</comment>
<keyword evidence="3 10" id="KW-0716">Sensory transduction</keyword>
<dbReference type="EMBL" id="JACMRX010000001">
    <property type="protein sequence ID" value="KAF7998430.1"/>
    <property type="molecule type" value="Genomic_DNA"/>
</dbReference>
<evidence type="ECO:0000256" key="9">
    <source>
        <dbReference type="ARBA" id="ARBA00023224"/>
    </source>
</evidence>
<dbReference type="InterPro" id="IPR004117">
    <property type="entry name" value="7tm6_olfct_rcpt"/>
</dbReference>
<proteinExistence type="inferred from homology"/>
<keyword evidence="4 10" id="KW-0812">Transmembrane</keyword>
<dbReference type="PANTHER" id="PTHR21137:SF35">
    <property type="entry name" value="ODORANT RECEPTOR 19A-RELATED"/>
    <property type="match status" value="1"/>
</dbReference>
<keyword evidence="2" id="KW-1003">Cell membrane</keyword>
<dbReference type="GO" id="GO:0005549">
    <property type="term" value="F:odorant binding"/>
    <property type="evidence" value="ECO:0007669"/>
    <property type="project" value="InterPro"/>
</dbReference>
<reference evidence="11 12" key="1">
    <citation type="submission" date="2020-08" db="EMBL/GenBank/DDBJ databases">
        <title>Aphidius gifuensis genome sequencing and assembly.</title>
        <authorList>
            <person name="Du Z."/>
        </authorList>
    </citation>
    <scope>NUCLEOTIDE SEQUENCE [LARGE SCALE GENOMIC DNA]</scope>
    <source>
        <strain evidence="11">YNYX2018</strain>
        <tissue evidence="11">Adults</tissue>
    </source>
</reference>
<name>A0A834Y2Z9_APHGI</name>
<dbReference type="Proteomes" id="UP000639338">
    <property type="component" value="Unassembled WGS sequence"/>
</dbReference>
<dbReference type="AlphaFoldDB" id="A0A834Y2Z9"/>
<dbReference type="OrthoDB" id="8185860at2759"/>
<keyword evidence="7 10" id="KW-0472">Membrane</keyword>
<feature type="transmembrane region" description="Helical" evidence="10">
    <location>
        <begin position="253"/>
        <end position="272"/>
    </location>
</feature>
<comment type="similarity">
    <text evidence="10">Belongs to the insect chemoreceptor superfamily. Heteromeric odorant receptor channel (TC 1.A.69) family.</text>
</comment>
<evidence type="ECO:0000256" key="2">
    <source>
        <dbReference type="ARBA" id="ARBA00022475"/>
    </source>
</evidence>
<keyword evidence="9 10" id="KW-0807">Transducer</keyword>
<dbReference type="Pfam" id="PF02949">
    <property type="entry name" value="7tm_6"/>
    <property type="match status" value="2"/>
</dbReference>
<feature type="transmembrane region" description="Helical" evidence="10">
    <location>
        <begin position="83"/>
        <end position="100"/>
    </location>
</feature>
<evidence type="ECO:0000256" key="3">
    <source>
        <dbReference type="ARBA" id="ARBA00022606"/>
    </source>
</evidence>
<keyword evidence="5 10" id="KW-0552">Olfaction</keyword>
<gene>
    <name evidence="11" type="ORF">HCN44_009952</name>
</gene>
<comment type="caution">
    <text evidence="11">The sequence shown here is derived from an EMBL/GenBank/DDBJ whole genome shotgun (WGS) entry which is preliminary data.</text>
</comment>
<sequence length="396" mass="45580">MLTMMMTLIIEVCYVYEDGDNNKAQMISLITSVVLSITKILFIRLKSKNMFKIINNAINDWQSVLNYESKKIMKKFAKKARKILIYQMGFSFMTVNMMILDSLPVSHDNLNLTADSQLLNSFPMKTTYYFGYIELSWYKYTALYFLQIIQLIFCVIGNVGNDCYFFGMAMHLSGQFVTLQLQTKDFETEIKKSYNCTNYIKNFVKKHQQLMDTANCLKESFNFILIVQLANNAFSVLLMGIQMILNIRSGDNVTTINAIVIILVVSLQLFLYCHAGEELHITSESLRTALFKSSWYNMPNYNVKNILFIMLRASKAFNLTAGSFNHSESLRTALFKSPWYNMPNHNVKNILFIMLRASKAFNLTAGSVYNIDIDSFTKIVKGMGSYFSVLQALFIE</sequence>